<protein>
    <submittedName>
        <fullName evidence="6">Complement decay-accelerating factor-like</fullName>
    </submittedName>
</protein>
<sequence>MTHSRPSSDEHASSFPVGSRVTYTCIEGAIKIPERSDTVECLPGARWSKLPEPCGRKYLLSLKRGFLACLSLGLKLLPLTAAALQWHHPSWQGRSCGDPGPLPGGRMVTLTDLQFGAMVKVFCEDGYKLDGSDFIQCLLKGNDVAWSKLPTCELITCSSPPQISNGKHDGEGVEKFAYNSTVTYSCDSGFQLVGNVSIRCTSMDKTSGVWSGAAPECKGDFI</sequence>
<keyword evidence="7" id="KW-1185">Reference proteome</keyword>
<feature type="domain" description="Sushi" evidence="5">
    <location>
        <begin position="1"/>
        <end position="56"/>
    </location>
</feature>
<dbReference type="InterPro" id="IPR035976">
    <property type="entry name" value="Sushi/SCR/CCP_sf"/>
</dbReference>
<keyword evidence="2 4" id="KW-1015">Disulfide bond</keyword>
<dbReference type="FunFam" id="2.10.70.10:FF:000008">
    <property type="entry name" value="Complement receptor type 1"/>
    <property type="match status" value="1"/>
</dbReference>
<dbReference type="InterPro" id="IPR051277">
    <property type="entry name" value="SEZ6_CSMD_C4BPB_Regulators"/>
</dbReference>
<dbReference type="SMART" id="SM00032">
    <property type="entry name" value="CCP"/>
    <property type="match status" value="3"/>
</dbReference>
<feature type="disulfide bond" evidence="4">
    <location>
        <begin position="157"/>
        <end position="200"/>
    </location>
</feature>
<dbReference type="PANTHER" id="PTHR45656">
    <property type="entry name" value="PROTEIN CBR-CLEC-78"/>
    <property type="match status" value="1"/>
</dbReference>
<gene>
    <name evidence="6" type="ORF">GRJ2_002471000</name>
</gene>
<evidence type="ECO:0000259" key="5">
    <source>
        <dbReference type="PROSITE" id="PS50923"/>
    </source>
</evidence>
<evidence type="ECO:0000313" key="6">
    <source>
        <dbReference type="EMBL" id="GAB0200056.1"/>
    </source>
</evidence>
<name>A0ABC9XRK7_GRUJA</name>
<dbReference type="SUPFAM" id="SSF57535">
    <property type="entry name" value="Complement control module/SCR domain"/>
    <property type="match status" value="3"/>
</dbReference>
<accession>A0ABC9XRK7</accession>
<comment type="caution">
    <text evidence="6">The sequence shown here is derived from an EMBL/GenBank/DDBJ whole genome shotgun (WGS) entry which is preliminary data.</text>
</comment>
<reference evidence="6 7" key="1">
    <citation type="submission" date="2024-06" db="EMBL/GenBank/DDBJ databases">
        <title>The draft genome of Grus japonensis, version 3.</title>
        <authorList>
            <person name="Nabeshima K."/>
            <person name="Suzuki S."/>
            <person name="Onuma M."/>
        </authorList>
    </citation>
    <scope>NUCLEOTIDE SEQUENCE [LARGE SCALE GENOMIC DNA]</scope>
    <source>
        <strain evidence="6 7">451A</strain>
    </source>
</reference>
<dbReference type="AlphaFoldDB" id="A0ABC9XRK7"/>
<dbReference type="Pfam" id="PF00084">
    <property type="entry name" value="Sushi"/>
    <property type="match status" value="3"/>
</dbReference>
<feature type="domain" description="Sushi" evidence="5">
    <location>
        <begin position="94"/>
        <end position="154"/>
    </location>
</feature>
<proteinExistence type="predicted"/>
<dbReference type="EMBL" id="BAAFJT010000025">
    <property type="protein sequence ID" value="GAB0200056.1"/>
    <property type="molecule type" value="Genomic_DNA"/>
</dbReference>
<dbReference type="PROSITE" id="PS50923">
    <property type="entry name" value="SUSHI"/>
    <property type="match status" value="3"/>
</dbReference>
<evidence type="ECO:0000313" key="7">
    <source>
        <dbReference type="Proteomes" id="UP001623348"/>
    </source>
</evidence>
<organism evidence="6 7">
    <name type="scientific">Grus japonensis</name>
    <name type="common">Japanese crane</name>
    <name type="synonym">Red-crowned crane</name>
    <dbReference type="NCBI Taxonomy" id="30415"/>
    <lineage>
        <taxon>Eukaryota</taxon>
        <taxon>Metazoa</taxon>
        <taxon>Chordata</taxon>
        <taxon>Craniata</taxon>
        <taxon>Vertebrata</taxon>
        <taxon>Euteleostomi</taxon>
        <taxon>Archelosauria</taxon>
        <taxon>Archosauria</taxon>
        <taxon>Dinosauria</taxon>
        <taxon>Saurischia</taxon>
        <taxon>Theropoda</taxon>
        <taxon>Coelurosauria</taxon>
        <taxon>Aves</taxon>
        <taxon>Neognathae</taxon>
        <taxon>Neoaves</taxon>
        <taxon>Gruiformes</taxon>
        <taxon>Gruidae</taxon>
        <taxon>Grus</taxon>
    </lineage>
</organism>
<evidence type="ECO:0000256" key="3">
    <source>
        <dbReference type="ARBA" id="ARBA00023180"/>
    </source>
</evidence>
<dbReference type="InterPro" id="IPR000436">
    <property type="entry name" value="Sushi_SCR_CCP_dom"/>
</dbReference>
<dbReference type="CDD" id="cd00033">
    <property type="entry name" value="CCP"/>
    <property type="match status" value="3"/>
</dbReference>
<keyword evidence="3" id="KW-0325">Glycoprotein</keyword>
<dbReference type="PANTHER" id="PTHR45656:SF15">
    <property type="entry name" value="SUSHI DOMAIN-CONTAINING PROTEIN"/>
    <property type="match status" value="1"/>
</dbReference>
<keyword evidence="4" id="KW-0768">Sushi</keyword>
<keyword evidence="1" id="KW-0677">Repeat</keyword>
<evidence type="ECO:0000256" key="2">
    <source>
        <dbReference type="ARBA" id="ARBA00023157"/>
    </source>
</evidence>
<evidence type="ECO:0000256" key="4">
    <source>
        <dbReference type="PROSITE-ProRule" id="PRU00302"/>
    </source>
</evidence>
<dbReference type="Proteomes" id="UP001623348">
    <property type="component" value="Unassembled WGS sequence"/>
</dbReference>
<feature type="domain" description="Sushi" evidence="5">
    <location>
        <begin position="155"/>
        <end position="219"/>
    </location>
</feature>
<dbReference type="Gene3D" id="2.10.70.10">
    <property type="entry name" value="Complement Module, domain 1"/>
    <property type="match status" value="3"/>
</dbReference>
<evidence type="ECO:0000256" key="1">
    <source>
        <dbReference type="ARBA" id="ARBA00022737"/>
    </source>
</evidence>
<comment type="caution">
    <text evidence="4">Lacks conserved residue(s) required for the propagation of feature annotation.</text>
</comment>